<dbReference type="Pfam" id="PF13426">
    <property type="entry name" value="PAS_9"/>
    <property type="match status" value="1"/>
</dbReference>
<dbReference type="NCBIfam" id="TIGR00229">
    <property type="entry name" value="sensory_box"/>
    <property type="match status" value="2"/>
</dbReference>
<dbReference type="PANTHER" id="PTHR44757:SF2">
    <property type="entry name" value="BIOFILM ARCHITECTURE MAINTENANCE PROTEIN MBAA"/>
    <property type="match status" value="1"/>
</dbReference>
<dbReference type="InterPro" id="IPR003018">
    <property type="entry name" value="GAF"/>
</dbReference>
<dbReference type="InterPro" id="IPR052155">
    <property type="entry name" value="Biofilm_reg_signaling"/>
</dbReference>
<reference evidence="2 3" key="1">
    <citation type="journal article" date="2021" name="Int. J. Syst. Evol. Microbiol.">
        <title>Amazonocrinis nigriterrae gen. nov., sp. nov., Atlanticothrix silvestris gen. nov., sp. nov. and Dendronalium phyllosphericum gen. nov., sp. nov., nostocacean cyanobacteria from Brazilian environments.</title>
        <authorList>
            <person name="Alvarenga D.O."/>
            <person name="Andreote A.P.D."/>
            <person name="Branco L.H.Z."/>
            <person name="Delbaje E."/>
            <person name="Cruz R.B."/>
            <person name="Varani A.M."/>
            <person name="Fiore M.F."/>
        </authorList>
    </citation>
    <scope>NUCLEOTIDE SEQUENCE [LARGE SCALE GENOMIC DNA]</scope>
    <source>
        <strain evidence="2 3">CENA357</strain>
    </source>
</reference>
<sequence>MKYQLLKRIFSKSSFPCKFERLELDRNFCIQDKSEQVQRFAERPEEVMLGKDIRLSFPEFIDLENTLIYLLQRNQEVFVLENVARYRENKLNIYIDIYITAEQQEQQSQSRLILLIEDVSNRMQLKQKLVQSFNEANLLSSALMAHKNYMNKVITSMADALLITSNSGKIKKVNLAAQELFQFTEKELINQPISLIFNDHNLSSQIIYQDTQLSQQSQYIEVVCRKKTEEKILVAFSCSFIHNQIGELEDIIYIGRDITARQRREQRHIAQSAITQILSESQNAKQAIPQILESICQSLEWDVGELWTPNQYLSTNVHKNSVNTVLRCVEIWSSRVVSVRKFKAITWQTTYTPGVGLPGQIWSKRSPVWMRDILDDDDIRRSQSGADAGLHAAFGFPVLDNDEILGVMTFLNRDVQPKDVDLLQMMVSIGSQIAHFLKRKQAEEALRESEQRYRDLFENTNDLIQSVNVYGQFLYVNHTWQTTLGYSEAEAANMNVFDIIHPDFQEHCRQMFYRLMSGEQLKQVLTAFIAKNGQTIFLEGNINCKFVDGKPVSTCGIFRNITP</sequence>
<dbReference type="InterPro" id="IPR000014">
    <property type="entry name" value="PAS"/>
</dbReference>
<protein>
    <submittedName>
        <fullName evidence="2">PAS domain S-box protein</fullName>
    </submittedName>
</protein>
<dbReference type="AlphaFoldDB" id="A0A8J7HEN3"/>
<dbReference type="InterPro" id="IPR029016">
    <property type="entry name" value="GAF-like_dom_sf"/>
</dbReference>
<dbReference type="SUPFAM" id="SSF55781">
    <property type="entry name" value="GAF domain-like"/>
    <property type="match status" value="1"/>
</dbReference>
<dbReference type="Pfam" id="PF13185">
    <property type="entry name" value="GAF_2"/>
    <property type="match status" value="1"/>
</dbReference>
<evidence type="ECO:0000313" key="2">
    <source>
        <dbReference type="EMBL" id="MBH8554333.1"/>
    </source>
</evidence>
<feature type="domain" description="PAS" evidence="1">
    <location>
        <begin position="146"/>
        <end position="191"/>
    </location>
</feature>
<dbReference type="CDD" id="cd00130">
    <property type="entry name" value="PAS"/>
    <property type="match status" value="2"/>
</dbReference>
<comment type="caution">
    <text evidence="2">The sequence shown here is derived from an EMBL/GenBank/DDBJ whole genome shotgun (WGS) entry which is preliminary data.</text>
</comment>
<dbReference type="Gene3D" id="3.30.450.20">
    <property type="entry name" value="PAS domain"/>
    <property type="match status" value="2"/>
</dbReference>
<dbReference type="Gene3D" id="3.30.450.40">
    <property type="match status" value="1"/>
</dbReference>
<dbReference type="PROSITE" id="PS50112">
    <property type="entry name" value="PAS"/>
    <property type="match status" value="2"/>
</dbReference>
<dbReference type="EMBL" id="JAECZB010000071">
    <property type="protein sequence ID" value="MBH8554333.1"/>
    <property type="molecule type" value="Genomic_DNA"/>
</dbReference>
<dbReference type="Proteomes" id="UP000599391">
    <property type="component" value="Unassembled WGS sequence"/>
</dbReference>
<name>A0A8J7HEN3_9CYAN</name>
<organism evidence="2 3">
    <name type="scientific">Atlanticothrix silvestris CENA357</name>
    <dbReference type="NCBI Taxonomy" id="1725252"/>
    <lineage>
        <taxon>Bacteria</taxon>
        <taxon>Bacillati</taxon>
        <taxon>Cyanobacteriota</taxon>
        <taxon>Cyanophyceae</taxon>
        <taxon>Nostocales</taxon>
        <taxon>Nodulariaceae</taxon>
        <taxon>Atlanticothrix</taxon>
        <taxon>Atlanticothrix silvestris</taxon>
    </lineage>
</organism>
<dbReference type="SUPFAM" id="SSF55785">
    <property type="entry name" value="PYP-like sensor domain (PAS domain)"/>
    <property type="match status" value="3"/>
</dbReference>
<dbReference type="InterPro" id="IPR013767">
    <property type="entry name" value="PAS_fold"/>
</dbReference>
<evidence type="ECO:0000313" key="3">
    <source>
        <dbReference type="Proteomes" id="UP000599391"/>
    </source>
</evidence>
<gene>
    <name evidence="2" type="ORF">I8751_18575</name>
</gene>
<dbReference type="SMART" id="SM00091">
    <property type="entry name" value="PAS"/>
    <property type="match status" value="2"/>
</dbReference>
<dbReference type="PANTHER" id="PTHR44757">
    <property type="entry name" value="DIGUANYLATE CYCLASE DGCP"/>
    <property type="match status" value="1"/>
</dbReference>
<proteinExistence type="predicted"/>
<evidence type="ECO:0000259" key="1">
    <source>
        <dbReference type="PROSITE" id="PS50112"/>
    </source>
</evidence>
<dbReference type="GO" id="GO:0006355">
    <property type="term" value="P:regulation of DNA-templated transcription"/>
    <property type="evidence" value="ECO:0007669"/>
    <property type="project" value="InterPro"/>
</dbReference>
<dbReference type="Pfam" id="PF00989">
    <property type="entry name" value="PAS"/>
    <property type="match status" value="1"/>
</dbReference>
<keyword evidence="3" id="KW-1185">Reference proteome</keyword>
<dbReference type="InterPro" id="IPR035965">
    <property type="entry name" value="PAS-like_dom_sf"/>
</dbReference>
<feature type="domain" description="PAS" evidence="1">
    <location>
        <begin position="449"/>
        <end position="519"/>
    </location>
</feature>
<accession>A0A8J7HEN3</accession>